<dbReference type="InterPro" id="IPR000847">
    <property type="entry name" value="LysR_HTH_N"/>
</dbReference>
<evidence type="ECO:0000256" key="2">
    <source>
        <dbReference type="ARBA" id="ARBA00023015"/>
    </source>
</evidence>
<reference evidence="6" key="1">
    <citation type="submission" date="2024-05" db="EMBL/GenBank/DDBJ databases">
        <title>Whole genome shotgun sequence of Streptomyces hygroscopicus NBRC 113678.</title>
        <authorList>
            <person name="Komaki H."/>
            <person name="Tamura T."/>
        </authorList>
    </citation>
    <scope>NUCLEOTIDE SEQUENCE</scope>
    <source>
        <strain evidence="6">N11-34</strain>
    </source>
</reference>
<feature type="domain" description="HTH lysR-type" evidence="5">
    <location>
        <begin position="9"/>
        <end position="66"/>
    </location>
</feature>
<dbReference type="PRINTS" id="PR00039">
    <property type="entry name" value="HTHLYSR"/>
</dbReference>
<evidence type="ECO:0000256" key="3">
    <source>
        <dbReference type="ARBA" id="ARBA00023125"/>
    </source>
</evidence>
<dbReference type="InterPro" id="IPR036388">
    <property type="entry name" value="WH-like_DNA-bd_sf"/>
</dbReference>
<gene>
    <name evidence="6" type="ORF">TPA0910_42350</name>
</gene>
<dbReference type="Proteomes" id="UP001054854">
    <property type="component" value="Unassembled WGS sequence"/>
</dbReference>
<dbReference type="Gene3D" id="3.40.190.290">
    <property type="match status" value="1"/>
</dbReference>
<comment type="similarity">
    <text evidence="1">Belongs to the LysR transcriptional regulatory family.</text>
</comment>
<dbReference type="Pfam" id="PF03466">
    <property type="entry name" value="LysR_substrate"/>
    <property type="match status" value="1"/>
</dbReference>
<dbReference type="PROSITE" id="PS50931">
    <property type="entry name" value="HTH_LYSR"/>
    <property type="match status" value="1"/>
</dbReference>
<dbReference type="SUPFAM" id="SSF53850">
    <property type="entry name" value="Periplasmic binding protein-like II"/>
    <property type="match status" value="1"/>
</dbReference>
<dbReference type="SUPFAM" id="SSF46785">
    <property type="entry name" value="Winged helix' DNA-binding domain"/>
    <property type="match status" value="1"/>
</dbReference>
<dbReference type="PANTHER" id="PTHR30346">
    <property type="entry name" value="TRANSCRIPTIONAL DUAL REGULATOR HCAR-RELATED"/>
    <property type="match status" value="1"/>
</dbReference>
<dbReference type="InterPro" id="IPR036390">
    <property type="entry name" value="WH_DNA-bd_sf"/>
</dbReference>
<sequence>MRRTYSPCMEIRELQWFTALAEHEHVTVTAERLNISQPTLSRAIRRLERRVGVPLFDRHQNRLRLNKYGEVFRAHALRAISEVSGAEQRITALIDPDTGTVALGFLHSYGTWLVPDLLAGYRRLAPGTTFELRGDAADAVVDDVRNSRLDLGLTSPRPAGDDVEWTPLRNEALCLLVPPGHRLARRRRVRTAELADEDFVALQPVFGLRQITEKLCAAAGFAPRVVLESTELSTLRALVAAGLGVTVAPITGGPSGPGEHAVAVPLEDPQAHRTVGVVTLAGGPRAPVVARFYDYVRSRAHAPHV</sequence>
<evidence type="ECO:0000259" key="5">
    <source>
        <dbReference type="PROSITE" id="PS50931"/>
    </source>
</evidence>
<dbReference type="Pfam" id="PF00126">
    <property type="entry name" value="HTH_1"/>
    <property type="match status" value="1"/>
</dbReference>
<evidence type="ECO:0000256" key="1">
    <source>
        <dbReference type="ARBA" id="ARBA00009437"/>
    </source>
</evidence>
<dbReference type="CDD" id="cd08434">
    <property type="entry name" value="PBP2_GltC_like"/>
    <property type="match status" value="1"/>
</dbReference>
<evidence type="ECO:0000313" key="6">
    <source>
        <dbReference type="EMBL" id="GHJ29802.1"/>
    </source>
</evidence>
<keyword evidence="7" id="KW-1185">Reference proteome</keyword>
<keyword evidence="4" id="KW-0804">Transcription</keyword>
<keyword evidence="2" id="KW-0805">Transcription regulation</keyword>
<dbReference type="Gene3D" id="1.10.10.10">
    <property type="entry name" value="Winged helix-like DNA-binding domain superfamily/Winged helix DNA-binding domain"/>
    <property type="match status" value="1"/>
</dbReference>
<keyword evidence="3" id="KW-0238">DNA-binding</keyword>
<proteinExistence type="inferred from homology"/>
<evidence type="ECO:0000313" key="7">
    <source>
        <dbReference type="Proteomes" id="UP001054854"/>
    </source>
</evidence>
<evidence type="ECO:0000256" key="4">
    <source>
        <dbReference type="ARBA" id="ARBA00023163"/>
    </source>
</evidence>
<organism evidence="6 7">
    <name type="scientific">Streptomyces hygroscopicus</name>
    <dbReference type="NCBI Taxonomy" id="1912"/>
    <lineage>
        <taxon>Bacteria</taxon>
        <taxon>Bacillati</taxon>
        <taxon>Actinomycetota</taxon>
        <taxon>Actinomycetes</taxon>
        <taxon>Kitasatosporales</taxon>
        <taxon>Streptomycetaceae</taxon>
        <taxon>Streptomyces</taxon>
        <taxon>Streptomyces violaceusniger group</taxon>
    </lineage>
</organism>
<comment type="caution">
    <text evidence="6">The sequence shown here is derived from an EMBL/GenBank/DDBJ whole genome shotgun (WGS) entry which is preliminary data.</text>
</comment>
<dbReference type="EMBL" id="BNEK01000003">
    <property type="protein sequence ID" value="GHJ29802.1"/>
    <property type="molecule type" value="Genomic_DNA"/>
</dbReference>
<name>A0ABQ3U346_STRHY</name>
<protein>
    <submittedName>
        <fullName evidence="6">LysR family transcriptional regulator</fullName>
    </submittedName>
</protein>
<accession>A0ABQ3U346</accession>
<dbReference type="InterPro" id="IPR005119">
    <property type="entry name" value="LysR_subst-bd"/>
</dbReference>
<dbReference type="PANTHER" id="PTHR30346:SF28">
    <property type="entry name" value="HTH-TYPE TRANSCRIPTIONAL REGULATOR CYNR"/>
    <property type="match status" value="1"/>
</dbReference>